<accession>B4JWV4</accession>
<dbReference type="eggNOG" id="ENOG502TBGC">
    <property type="taxonomic scope" value="Eukaryota"/>
</dbReference>
<reference evidence="1 2" key="1">
    <citation type="journal article" date="2007" name="Nature">
        <title>Evolution of genes and genomes on the Drosophila phylogeny.</title>
        <authorList>
            <consortium name="Drosophila 12 Genomes Consortium"/>
            <person name="Clark A.G."/>
            <person name="Eisen M.B."/>
            <person name="Smith D.R."/>
            <person name="Bergman C.M."/>
            <person name="Oliver B."/>
            <person name="Markow T.A."/>
            <person name="Kaufman T.C."/>
            <person name="Kellis M."/>
            <person name="Gelbart W."/>
            <person name="Iyer V.N."/>
            <person name="Pollard D.A."/>
            <person name="Sackton T.B."/>
            <person name="Larracuente A.M."/>
            <person name="Singh N.D."/>
            <person name="Abad J.P."/>
            <person name="Abt D.N."/>
            <person name="Adryan B."/>
            <person name="Aguade M."/>
            <person name="Akashi H."/>
            <person name="Anderson W.W."/>
            <person name="Aquadro C.F."/>
            <person name="Ardell D.H."/>
            <person name="Arguello R."/>
            <person name="Artieri C.G."/>
            <person name="Barbash D.A."/>
            <person name="Barker D."/>
            <person name="Barsanti P."/>
            <person name="Batterham P."/>
            <person name="Batzoglou S."/>
            <person name="Begun D."/>
            <person name="Bhutkar A."/>
            <person name="Blanco E."/>
            <person name="Bosak S.A."/>
            <person name="Bradley R.K."/>
            <person name="Brand A.D."/>
            <person name="Brent M.R."/>
            <person name="Brooks A.N."/>
            <person name="Brown R.H."/>
            <person name="Butlin R.K."/>
            <person name="Caggese C."/>
            <person name="Calvi B.R."/>
            <person name="Bernardo de Carvalho A."/>
            <person name="Caspi A."/>
            <person name="Castrezana S."/>
            <person name="Celniker S.E."/>
            <person name="Chang J.L."/>
            <person name="Chapple C."/>
            <person name="Chatterji S."/>
            <person name="Chinwalla A."/>
            <person name="Civetta A."/>
            <person name="Clifton S.W."/>
            <person name="Comeron J.M."/>
            <person name="Costello J.C."/>
            <person name="Coyne J.A."/>
            <person name="Daub J."/>
            <person name="David R.G."/>
            <person name="Delcher A.L."/>
            <person name="Delehaunty K."/>
            <person name="Do C.B."/>
            <person name="Ebling H."/>
            <person name="Edwards K."/>
            <person name="Eickbush T."/>
            <person name="Evans J.D."/>
            <person name="Filipski A."/>
            <person name="Findeiss S."/>
            <person name="Freyhult E."/>
            <person name="Fulton L."/>
            <person name="Fulton R."/>
            <person name="Garcia A.C."/>
            <person name="Gardiner A."/>
            <person name="Garfield D.A."/>
            <person name="Garvin B.E."/>
            <person name="Gibson G."/>
            <person name="Gilbert D."/>
            <person name="Gnerre S."/>
            <person name="Godfrey J."/>
            <person name="Good R."/>
            <person name="Gotea V."/>
            <person name="Gravely B."/>
            <person name="Greenberg A.J."/>
            <person name="Griffiths-Jones S."/>
            <person name="Gross S."/>
            <person name="Guigo R."/>
            <person name="Gustafson E.A."/>
            <person name="Haerty W."/>
            <person name="Hahn M.W."/>
            <person name="Halligan D.L."/>
            <person name="Halpern A.L."/>
            <person name="Halter G.M."/>
            <person name="Han M.V."/>
            <person name="Heger A."/>
            <person name="Hillier L."/>
            <person name="Hinrichs A.S."/>
            <person name="Holmes I."/>
            <person name="Hoskins R.A."/>
            <person name="Hubisz M.J."/>
            <person name="Hultmark D."/>
            <person name="Huntley M.A."/>
            <person name="Jaffe D.B."/>
            <person name="Jagadeeshan S."/>
            <person name="Jeck W.R."/>
            <person name="Johnson J."/>
            <person name="Jones C.D."/>
            <person name="Jordan W.C."/>
            <person name="Karpen G.H."/>
            <person name="Kataoka E."/>
            <person name="Keightley P.D."/>
            <person name="Kheradpour P."/>
            <person name="Kirkness E.F."/>
            <person name="Koerich L.B."/>
            <person name="Kristiansen K."/>
            <person name="Kudrna D."/>
            <person name="Kulathinal R.J."/>
            <person name="Kumar S."/>
            <person name="Kwok R."/>
            <person name="Lander E."/>
            <person name="Langley C.H."/>
            <person name="Lapoint R."/>
            <person name="Lazzaro B.P."/>
            <person name="Lee S.J."/>
            <person name="Levesque L."/>
            <person name="Li R."/>
            <person name="Lin C.F."/>
            <person name="Lin M.F."/>
            <person name="Lindblad-Toh K."/>
            <person name="Llopart A."/>
            <person name="Long M."/>
            <person name="Low L."/>
            <person name="Lozovsky E."/>
            <person name="Lu J."/>
            <person name="Luo M."/>
            <person name="Machado C.A."/>
            <person name="Makalowski W."/>
            <person name="Marzo M."/>
            <person name="Matsuda M."/>
            <person name="Matzkin L."/>
            <person name="McAllister B."/>
            <person name="McBride C.S."/>
            <person name="McKernan B."/>
            <person name="McKernan K."/>
            <person name="Mendez-Lago M."/>
            <person name="Minx P."/>
            <person name="Mollenhauer M.U."/>
            <person name="Montooth K."/>
            <person name="Mount S.M."/>
            <person name="Mu X."/>
            <person name="Myers E."/>
            <person name="Negre B."/>
            <person name="Newfeld S."/>
            <person name="Nielsen R."/>
            <person name="Noor M.A."/>
            <person name="O'Grady P."/>
            <person name="Pachter L."/>
            <person name="Papaceit M."/>
            <person name="Parisi M.J."/>
            <person name="Parisi M."/>
            <person name="Parts L."/>
            <person name="Pedersen J.S."/>
            <person name="Pesole G."/>
            <person name="Phillippy A.M."/>
            <person name="Ponting C.P."/>
            <person name="Pop M."/>
            <person name="Porcelli D."/>
            <person name="Powell J.R."/>
            <person name="Prohaska S."/>
            <person name="Pruitt K."/>
            <person name="Puig M."/>
            <person name="Quesneville H."/>
            <person name="Ram K.R."/>
            <person name="Rand D."/>
            <person name="Rasmussen M.D."/>
            <person name="Reed L.K."/>
            <person name="Reenan R."/>
            <person name="Reily A."/>
            <person name="Remington K.A."/>
            <person name="Rieger T.T."/>
            <person name="Ritchie M.G."/>
            <person name="Robin C."/>
            <person name="Rogers Y.H."/>
            <person name="Rohde C."/>
            <person name="Rozas J."/>
            <person name="Rubenfield M.J."/>
            <person name="Ruiz A."/>
            <person name="Russo S."/>
            <person name="Salzberg S.L."/>
            <person name="Sanchez-Gracia A."/>
            <person name="Saranga D.J."/>
            <person name="Sato H."/>
            <person name="Schaeffer S.W."/>
            <person name="Schatz M.C."/>
            <person name="Schlenke T."/>
            <person name="Schwartz R."/>
            <person name="Segarra C."/>
            <person name="Singh R.S."/>
            <person name="Sirot L."/>
            <person name="Sirota M."/>
            <person name="Sisneros N.B."/>
            <person name="Smith C.D."/>
            <person name="Smith T.F."/>
            <person name="Spieth J."/>
            <person name="Stage D.E."/>
            <person name="Stark A."/>
            <person name="Stephan W."/>
            <person name="Strausberg R.L."/>
            <person name="Strempel S."/>
            <person name="Sturgill D."/>
            <person name="Sutton G."/>
            <person name="Sutton G.G."/>
            <person name="Tao W."/>
            <person name="Teichmann S."/>
            <person name="Tobari Y.N."/>
            <person name="Tomimura Y."/>
            <person name="Tsolas J.M."/>
            <person name="Valente V.L."/>
            <person name="Venter E."/>
            <person name="Venter J.C."/>
            <person name="Vicario S."/>
            <person name="Vieira F.G."/>
            <person name="Vilella A.J."/>
            <person name="Villasante A."/>
            <person name="Walenz B."/>
            <person name="Wang J."/>
            <person name="Wasserman M."/>
            <person name="Watts T."/>
            <person name="Wilson D."/>
            <person name="Wilson R.K."/>
            <person name="Wing R.A."/>
            <person name="Wolfner M.F."/>
            <person name="Wong A."/>
            <person name="Wong G.K."/>
            <person name="Wu C.I."/>
            <person name="Wu G."/>
            <person name="Yamamoto D."/>
            <person name="Yang H.P."/>
            <person name="Yang S.P."/>
            <person name="Yorke J.A."/>
            <person name="Yoshida K."/>
            <person name="Zdobnov E."/>
            <person name="Zhang P."/>
            <person name="Zhang Y."/>
            <person name="Zimin A.V."/>
            <person name="Baldwin J."/>
            <person name="Abdouelleil A."/>
            <person name="Abdulkadir J."/>
            <person name="Abebe A."/>
            <person name="Abera B."/>
            <person name="Abreu J."/>
            <person name="Acer S.C."/>
            <person name="Aftuck L."/>
            <person name="Alexander A."/>
            <person name="An P."/>
            <person name="Anderson E."/>
            <person name="Anderson S."/>
            <person name="Arachi H."/>
            <person name="Azer M."/>
            <person name="Bachantsang P."/>
            <person name="Barry A."/>
            <person name="Bayul T."/>
            <person name="Berlin A."/>
            <person name="Bessette D."/>
            <person name="Bloom T."/>
            <person name="Blye J."/>
            <person name="Boguslavskiy L."/>
            <person name="Bonnet C."/>
            <person name="Boukhgalter B."/>
            <person name="Bourzgui I."/>
            <person name="Brown A."/>
            <person name="Cahill P."/>
            <person name="Channer S."/>
            <person name="Cheshatsang Y."/>
            <person name="Chuda L."/>
            <person name="Citroen M."/>
            <person name="Collymore A."/>
            <person name="Cooke P."/>
            <person name="Costello M."/>
            <person name="D'Aco K."/>
            <person name="Daza R."/>
            <person name="De Haan G."/>
            <person name="DeGray S."/>
            <person name="DeMaso C."/>
            <person name="Dhargay N."/>
            <person name="Dooley K."/>
            <person name="Dooley E."/>
            <person name="Doricent M."/>
            <person name="Dorje P."/>
            <person name="Dorjee K."/>
            <person name="Dupes A."/>
            <person name="Elong R."/>
            <person name="Falk J."/>
            <person name="Farina A."/>
            <person name="Faro S."/>
            <person name="Ferguson D."/>
            <person name="Fisher S."/>
            <person name="Foley C.D."/>
            <person name="Franke A."/>
            <person name="Friedrich D."/>
            <person name="Gadbois L."/>
            <person name="Gearin G."/>
            <person name="Gearin C.R."/>
            <person name="Giannoukos G."/>
            <person name="Goode T."/>
            <person name="Graham J."/>
            <person name="Grandbois E."/>
            <person name="Grewal S."/>
            <person name="Gyaltsen K."/>
            <person name="Hafez N."/>
            <person name="Hagos B."/>
            <person name="Hall J."/>
            <person name="Henson C."/>
            <person name="Hollinger A."/>
            <person name="Honan T."/>
            <person name="Huard M.D."/>
            <person name="Hughes L."/>
            <person name="Hurhula B."/>
            <person name="Husby M.E."/>
            <person name="Kamat A."/>
            <person name="Kanga B."/>
            <person name="Kashin S."/>
            <person name="Khazanovich D."/>
            <person name="Kisner P."/>
            <person name="Lance K."/>
            <person name="Lara M."/>
            <person name="Lee W."/>
            <person name="Lennon N."/>
            <person name="Letendre F."/>
            <person name="LeVine R."/>
            <person name="Lipovsky A."/>
            <person name="Liu X."/>
            <person name="Liu J."/>
            <person name="Liu S."/>
            <person name="Lokyitsang T."/>
            <person name="Lokyitsang Y."/>
            <person name="Lubonja R."/>
            <person name="Lui A."/>
            <person name="MacDonald P."/>
            <person name="Magnisalis V."/>
            <person name="Maru K."/>
            <person name="Matthews C."/>
            <person name="McCusker W."/>
            <person name="McDonough S."/>
            <person name="Mehta T."/>
            <person name="Meldrim J."/>
            <person name="Meneus L."/>
            <person name="Mihai O."/>
            <person name="Mihalev A."/>
            <person name="Mihova T."/>
            <person name="Mittelman R."/>
            <person name="Mlenga V."/>
            <person name="Montmayeur A."/>
            <person name="Mulrain L."/>
            <person name="Navidi A."/>
            <person name="Naylor J."/>
            <person name="Negash T."/>
            <person name="Nguyen T."/>
            <person name="Nguyen N."/>
            <person name="Nicol R."/>
            <person name="Norbu C."/>
            <person name="Norbu N."/>
            <person name="Novod N."/>
            <person name="O'Neill B."/>
            <person name="Osman S."/>
            <person name="Markiewicz E."/>
            <person name="Oyono O.L."/>
            <person name="Patti C."/>
            <person name="Phunkhang P."/>
            <person name="Pierre F."/>
            <person name="Priest M."/>
            <person name="Raghuraman S."/>
            <person name="Rege F."/>
            <person name="Reyes R."/>
            <person name="Rise C."/>
            <person name="Rogov P."/>
            <person name="Ross K."/>
            <person name="Ryan E."/>
            <person name="Settipalli S."/>
            <person name="Shea T."/>
            <person name="Sherpa N."/>
            <person name="Shi L."/>
            <person name="Shih D."/>
            <person name="Sparrow T."/>
            <person name="Spaulding J."/>
            <person name="Stalker J."/>
            <person name="Stange-Thomann N."/>
            <person name="Stavropoulos S."/>
            <person name="Stone C."/>
            <person name="Strader C."/>
            <person name="Tesfaye S."/>
            <person name="Thomson T."/>
            <person name="Thoulutsang Y."/>
            <person name="Thoulutsang D."/>
            <person name="Topham K."/>
            <person name="Topping I."/>
            <person name="Tsamla T."/>
            <person name="Vassiliev H."/>
            <person name="Vo A."/>
            <person name="Wangchuk T."/>
            <person name="Wangdi T."/>
            <person name="Weiand M."/>
            <person name="Wilkinson J."/>
            <person name="Wilson A."/>
            <person name="Yadav S."/>
            <person name="Young G."/>
            <person name="Yu Q."/>
            <person name="Zembek L."/>
            <person name="Zhong D."/>
            <person name="Zimmer A."/>
            <person name="Zwirko Z."/>
            <person name="Jaffe D.B."/>
            <person name="Alvarez P."/>
            <person name="Brockman W."/>
            <person name="Butler J."/>
            <person name="Chin C."/>
            <person name="Gnerre S."/>
            <person name="Grabherr M."/>
            <person name="Kleber M."/>
            <person name="Mauceli E."/>
            <person name="MacCallum I."/>
        </authorList>
    </citation>
    <scope>NUCLEOTIDE SEQUENCE [LARGE SCALE GENOMIC DNA]</scope>
    <source>
        <strain evidence="2">Tucson 15287-2541.00</strain>
    </source>
</reference>
<organism evidence="2">
    <name type="scientific">Drosophila grimshawi</name>
    <name type="common">Hawaiian fruit fly</name>
    <name type="synonym">Idiomyia grimshawi</name>
    <dbReference type="NCBI Taxonomy" id="7222"/>
    <lineage>
        <taxon>Eukaryota</taxon>
        <taxon>Metazoa</taxon>
        <taxon>Ecdysozoa</taxon>
        <taxon>Arthropoda</taxon>
        <taxon>Hexapoda</taxon>
        <taxon>Insecta</taxon>
        <taxon>Pterygota</taxon>
        <taxon>Neoptera</taxon>
        <taxon>Endopterygota</taxon>
        <taxon>Diptera</taxon>
        <taxon>Brachycera</taxon>
        <taxon>Muscomorpha</taxon>
        <taxon>Ephydroidea</taxon>
        <taxon>Drosophilidae</taxon>
        <taxon>Drosophila</taxon>
        <taxon>Hawaiian Drosophila</taxon>
    </lineage>
</organism>
<dbReference type="InParanoid" id="B4JWV4"/>
<dbReference type="EMBL" id="CH916376">
    <property type="protein sequence ID" value="EDV95230.1"/>
    <property type="molecule type" value="Genomic_DNA"/>
</dbReference>
<sequence length="98" mass="10956">MPQMVSTTKPKLIMSNAETEPHPSMVYHLITDNRPLAMGHNYYIKPGQLVGSFSLESGTLNVKHEDTMRPISSKLNILFVATPNEVEDTSSIQNELNE</sequence>
<dbReference type="Proteomes" id="UP000001070">
    <property type="component" value="Unassembled WGS sequence"/>
</dbReference>
<gene>
    <name evidence="1" type="primary">Dgri\GH17825</name>
    <name evidence="1" type="ORF">Dgri_GH17825</name>
</gene>
<keyword evidence="2" id="KW-1185">Reference proteome</keyword>
<dbReference type="PhylomeDB" id="B4JWV4"/>
<evidence type="ECO:0000313" key="1">
    <source>
        <dbReference type="EMBL" id="EDV95230.1"/>
    </source>
</evidence>
<protein>
    <submittedName>
        <fullName evidence="1">GH17825</fullName>
    </submittedName>
</protein>
<proteinExistence type="predicted"/>
<dbReference type="AlphaFoldDB" id="B4JWV4"/>
<evidence type="ECO:0000313" key="2">
    <source>
        <dbReference type="Proteomes" id="UP000001070"/>
    </source>
</evidence>
<dbReference type="HOGENOM" id="CLU_167783_0_0_1"/>
<name>B4JWV4_DROGR</name>